<keyword evidence="3" id="KW-0472">Membrane</keyword>
<keyword evidence="3" id="KW-1133">Transmembrane helix</keyword>
<evidence type="ECO:0000256" key="3">
    <source>
        <dbReference type="SAM" id="Phobius"/>
    </source>
</evidence>
<name>A0A9W8M0N0_9FUNG</name>
<dbReference type="GO" id="GO:1904262">
    <property type="term" value="P:negative regulation of TORC1 signaling"/>
    <property type="evidence" value="ECO:0007669"/>
    <property type="project" value="TreeGrafter"/>
</dbReference>
<dbReference type="GO" id="GO:0015629">
    <property type="term" value="C:actin cytoskeleton"/>
    <property type="evidence" value="ECO:0007669"/>
    <property type="project" value="InterPro"/>
</dbReference>
<comment type="caution">
    <text evidence="4">The sequence shown here is derived from an EMBL/GenBank/DDBJ whole genome shotgun (WGS) entry which is preliminary data.</text>
</comment>
<sequence>MTAAQGKGDAKPGAARRFREVHYHRYPLGARSNIHGACLLRSCLPVRLPRPHTMQMIYTHPPPGVGHRRGMLPQWQEARDQGAFVRLAQEHASSAIRDIKDERRRVAQWLAEGRANVRTHVIVATQLGLLFFVAGFGYWNVLDINLGLKNEACVGVKAFEVCVAKNAAEPETEDNGDSSESIDQHELPVLIVALTTYVKRSNEAKNSEYDESGSYRLYALGADSLPPLSSEFIEKHALRKDGSNDAAEPGHNAARQQIASAAAAAAAARASSQPVSSSAFEATADPRRCASENMAEANGEAEQLQQEQQAQANMIWDLPLNSYAYLEERLFSLPADGSKHSLELDYLPFRISQDVVEGMPPVLLVAGNDNRVHRYALGRGQIIEIEPLLCPKTDVPLTFTAFDARVIGNYHVQVTAHQEFAVALQASRALTEEEAREAASTPELANSNPALLRRLLVADEEIYDAAPVVLTIFTPDSTYADRTAFDYAITHQLSTSPTANSRKLAAGDIYNAEWPIGTMKNYPRQEIDAAAADSEQHPRVHVLVGFVGEEAIIYHDAPIAGLDPVPTLVGGVAGRVPVGASHISGRLGGRGGVFSLPGSAKEGLITSVHFDDLDFDGGKEVIVGTVSGSVLIYKYVAEHGYVLVWKRRFPAPAYGIFSADINCDGANELVVVTLLGVHIMQPNLAQARAKLLRQLVLAAESYKKQDDTSDNAKTHDVEVSSNANSE</sequence>
<dbReference type="PANTHER" id="PTHR15435:SF2">
    <property type="entry name" value="KICSTOR COMPLEX PROTEIN KAPTIN"/>
    <property type="match status" value="1"/>
</dbReference>
<accession>A0A9W8M0N0</accession>
<dbReference type="AlphaFoldDB" id="A0A9W8M0N0"/>
<dbReference type="GO" id="GO:0051015">
    <property type="term" value="F:actin filament binding"/>
    <property type="evidence" value="ECO:0007669"/>
    <property type="project" value="TreeGrafter"/>
</dbReference>
<dbReference type="OrthoDB" id="10267127at2759"/>
<evidence type="ECO:0000256" key="1">
    <source>
        <dbReference type="SAM" id="Coils"/>
    </source>
</evidence>
<dbReference type="GO" id="GO:0007015">
    <property type="term" value="P:actin filament organization"/>
    <property type="evidence" value="ECO:0007669"/>
    <property type="project" value="InterPro"/>
</dbReference>
<dbReference type="Proteomes" id="UP001139887">
    <property type="component" value="Unassembled WGS sequence"/>
</dbReference>
<dbReference type="SUPFAM" id="SSF69318">
    <property type="entry name" value="Integrin alpha N-terminal domain"/>
    <property type="match status" value="1"/>
</dbReference>
<keyword evidence="1" id="KW-0175">Coiled coil</keyword>
<organism evidence="4 5">
    <name type="scientific">Coemansia brasiliensis</name>
    <dbReference type="NCBI Taxonomy" id="2650707"/>
    <lineage>
        <taxon>Eukaryota</taxon>
        <taxon>Fungi</taxon>
        <taxon>Fungi incertae sedis</taxon>
        <taxon>Zoopagomycota</taxon>
        <taxon>Kickxellomycotina</taxon>
        <taxon>Kickxellomycetes</taxon>
        <taxon>Kickxellales</taxon>
        <taxon>Kickxellaceae</taxon>
        <taxon>Coemansia</taxon>
    </lineage>
</organism>
<feature type="transmembrane region" description="Helical" evidence="3">
    <location>
        <begin position="121"/>
        <end position="139"/>
    </location>
</feature>
<feature type="compositionally biased region" description="Basic and acidic residues" evidence="2">
    <location>
        <begin position="704"/>
        <end position="718"/>
    </location>
</feature>
<dbReference type="InterPro" id="IPR029982">
    <property type="entry name" value="Kptn"/>
</dbReference>
<dbReference type="EMBL" id="JANBUW010000063">
    <property type="protein sequence ID" value="KAJ2849714.1"/>
    <property type="molecule type" value="Genomic_DNA"/>
</dbReference>
<protein>
    <submittedName>
        <fullName evidence="4">Uncharacterized protein</fullName>
    </submittedName>
</protein>
<keyword evidence="3" id="KW-0812">Transmembrane</keyword>
<gene>
    <name evidence="4" type="ORF">IWW36_002441</name>
</gene>
<evidence type="ECO:0000313" key="4">
    <source>
        <dbReference type="EMBL" id="KAJ2849714.1"/>
    </source>
</evidence>
<dbReference type="InterPro" id="IPR028994">
    <property type="entry name" value="Integrin_alpha_N"/>
</dbReference>
<keyword evidence="5" id="KW-1185">Reference proteome</keyword>
<dbReference type="PANTHER" id="PTHR15435">
    <property type="entry name" value="KICSTOR COMPLEX PROTEIN KAPTIN"/>
    <property type="match status" value="1"/>
</dbReference>
<feature type="region of interest" description="Disordered" evidence="2">
    <location>
        <begin position="704"/>
        <end position="726"/>
    </location>
</feature>
<proteinExistence type="predicted"/>
<evidence type="ECO:0000313" key="5">
    <source>
        <dbReference type="Proteomes" id="UP001139887"/>
    </source>
</evidence>
<evidence type="ECO:0000256" key="2">
    <source>
        <dbReference type="SAM" id="MobiDB-lite"/>
    </source>
</evidence>
<feature type="coiled-coil region" evidence="1">
    <location>
        <begin position="287"/>
        <end position="314"/>
    </location>
</feature>
<reference evidence="4" key="1">
    <citation type="submission" date="2022-07" db="EMBL/GenBank/DDBJ databases">
        <title>Phylogenomic reconstructions and comparative analyses of Kickxellomycotina fungi.</title>
        <authorList>
            <person name="Reynolds N.K."/>
            <person name="Stajich J.E."/>
            <person name="Barry K."/>
            <person name="Grigoriev I.V."/>
            <person name="Crous P."/>
            <person name="Smith M.E."/>
        </authorList>
    </citation>
    <scope>NUCLEOTIDE SEQUENCE</scope>
    <source>
        <strain evidence="4">NRRL 1566</strain>
    </source>
</reference>
<dbReference type="GO" id="GO:0034198">
    <property type="term" value="P:cellular response to amino acid starvation"/>
    <property type="evidence" value="ECO:0007669"/>
    <property type="project" value="TreeGrafter"/>
</dbReference>